<name>A0ABQ5SBX0_9CHLO</name>
<comment type="caution">
    <text evidence="1">The sequence shown here is derived from an EMBL/GenBank/DDBJ whole genome shotgun (WGS) entry which is preliminary data.</text>
</comment>
<dbReference type="InterPro" id="IPR001646">
    <property type="entry name" value="5peptide_repeat"/>
</dbReference>
<dbReference type="SUPFAM" id="SSF141571">
    <property type="entry name" value="Pentapeptide repeat-like"/>
    <property type="match status" value="1"/>
</dbReference>
<reference evidence="1 2" key="1">
    <citation type="journal article" date="2023" name="IScience">
        <title>Expanded male sex-determining region conserved during the evolution of homothallism in the green alga Volvox.</title>
        <authorList>
            <person name="Yamamoto K."/>
            <person name="Matsuzaki R."/>
            <person name="Mahakham W."/>
            <person name="Heman W."/>
            <person name="Sekimoto H."/>
            <person name="Kawachi M."/>
            <person name="Minakuchi Y."/>
            <person name="Toyoda A."/>
            <person name="Nozaki H."/>
        </authorList>
    </citation>
    <scope>NUCLEOTIDE SEQUENCE [LARGE SCALE GENOMIC DNA]</scope>
    <source>
        <strain evidence="1 2">NIES-4468</strain>
    </source>
</reference>
<protein>
    <submittedName>
        <fullName evidence="1">Uncharacterized protein</fullName>
    </submittedName>
</protein>
<proteinExistence type="predicted"/>
<evidence type="ECO:0000313" key="2">
    <source>
        <dbReference type="Proteomes" id="UP001165090"/>
    </source>
</evidence>
<organism evidence="1 2">
    <name type="scientific">Volvox africanus</name>
    <dbReference type="NCBI Taxonomy" id="51714"/>
    <lineage>
        <taxon>Eukaryota</taxon>
        <taxon>Viridiplantae</taxon>
        <taxon>Chlorophyta</taxon>
        <taxon>core chlorophytes</taxon>
        <taxon>Chlorophyceae</taxon>
        <taxon>CS clade</taxon>
        <taxon>Chlamydomonadales</taxon>
        <taxon>Volvocaceae</taxon>
        <taxon>Volvox</taxon>
    </lineage>
</organism>
<gene>
    <name evidence="1" type="ORF">VaNZ11_011545</name>
</gene>
<dbReference type="PANTHER" id="PTHR47200:SF2">
    <property type="entry name" value="THYLAKOID LUMENAL 15 KDA PROTEIN 1, CHLOROPLASTIC"/>
    <property type="match status" value="1"/>
</dbReference>
<dbReference type="Proteomes" id="UP001165090">
    <property type="component" value="Unassembled WGS sequence"/>
</dbReference>
<dbReference type="Pfam" id="PF00805">
    <property type="entry name" value="Pentapeptide"/>
    <property type="match status" value="2"/>
</dbReference>
<accession>A0ABQ5SBX0</accession>
<dbReference type="InterPro" id="IPR044213">
    <property type="entry name" value="At2g44920-like"/>
</dbReference>
<keyword evidence="2" id="KW-1185">Reference proteome</keyword>
<sequence>SILRYSSIFQFLSLISDKLAAIAVCHGTCAASIMPGIMHHANVYATRPLASIAVGRAKIAVVCQAMKQEPSNVLFRHRLAGLLALSSAAALAFTALPLDALAVSGGGGVSESLAGKDLSGKDLRKFKLTKANLRRTNFTGANLEGVSLFGSLSEGAIFRGANLRNADLESGNYEDADFTNAVLEGAFVNNAQFIKVTITGSDWTDVVLRKDVQKDLCTIADGVNPITGVNTRESLLCT</sequence>
<feature type="non-terminal residue" evidence="1">
    <location>
        <position position="1"/>
    </location>
</feature>
<dbReference type="EMBL" id="BSDZ01000078">
    <property type="protein sequence ID" value="GLI67366.1"/>
    <property type="molecule type" value="Genomic_DNA"/>
</dbReference>
<dbReference type="Gene3D" id="2.160.20.80">
    <property type="entry name" value="E3 ubiquitin-protein ligase SopA"/>
    <property type="match status" value="1"/>
</dbReference>
<dbReference type="PANTHER" id="PTHR47200">
    <property type="entry name" value="THYLAKOID LUMENAL 15 KDA PROTEIN 1, CHLOROPLASTIC"/>
    <property type="match status" value="1"/>
</dbReference>
<evidence type="ECO:0000313" key="1">
    <source>
        <dbReference type="EMBL" id="GLI67366.1"/>
    </source>
</evidence>